<evidence type="ECO:0000313" key="6">
    <source>
        <dbReference type="Proteomes" id="UP000437068"/>
    </source>
</evidence>
<evidence type="ECO:0000313" key="4">
    <source>
        <dbReference type="EMBL" id="KAE9316900.1"/>
    </source>
</evidence>
<gene>
    <name evidence="4" type="ORF">PF001_g7103</name>
    <name evidence="3" type="ORF">PF006_g7116</name>
    <name evidence="2" type="ORF">PF009_g8878</name>
</gene>
<evidence type="ECO:0000313" key="7">
    <source>
        <dbReference type="Proteomes" id="UP000440732"/>
    </source>
</evidence>
<dbReference type="EMBL" id="QXGA01000299">
    <property type="protein sequence ID" value="KAE9148283.1"/>
    <property type="molecule type" value="Genomic_DNA"/>
</dbReference>
<sequence length="288" mass="30361">MGTRGNLHERGLNCSGMRSTSAGQTSGSHSSLAEPSAVSVTSSNPGELRIEDARDGEFTRGRLSITAKASESYPSDSKASANHTGMSRSRQRRWLTRRSARGGGPYPWGGVRPPRGGVHAVDALGLHGATVDACEDDANGEPKASTVATDVTGDDTGAGEAGEEGTVSVRWLDTTLPGASVSTRGTSTNSASDDICIVTASTINGWENFRPDRSHGSGEANAAADTVTLRRCRGGSSTSSPVESLRFERGEPVPSFLRWRTDSSASSPVESLRFERWVDGELYVTQLE</sequence>
<feature type="region of interest" description="Disordered" evidence="1">
    <location>
        <begin position="138"/>
        <end position="165"/>
    </location>
</feature>
<feature type="compositionally biased region" description="Basic residues" evidence="1">
    <location>
        <begin position="89"/>
        <end position="100"/>
    </location>
</feature>
<feature type="compositionally biased region" description="Low complexity" evidence="1">
    <location>
        <begin position="146"/>
        <end position="155"/>
    </location>
</feature>
<dbReference type="Proteomes" id="UP000429523">
    <property type="component" value="Unassembled WGS sequence"/>
</dbReference>
<protein>
    <submittedName>
        <fullName evidence="2">Uncharacterized protein</fullName>
    </submittedName>
</protein>
<dbReference type="EMBL" id="QXGE01000296">
    <property type="protein sequence ID" value="KAE9316900.1"/>
    <property type="molecule type" value="Genomic_DNA"/>
</dbReference>
<accession>A0A6A3F7R0</accession>
<evidence type="ECO:0000313" key="5">
    <source>
        <dbReference type="Proteomes" id="UP000429523"/>
    </source>
</evidence>
<dbReference type="EMBL" id="QXGF01000366">
    <property type="protein sequence ID" value="KAE8941333.1"/>
    <property type="molecule type" value="Genomic_DNA"/>
</dbReference>
<comment type="caution">
    <text evidence="2">The sequence shown here is derived from an EMBL/GenBank/DDBJ whole genome shotgun (WGS) entry which is preliminary data.</text>
</comment>
<dbReference type="Proteomes" id="UP000440732">
    <property type="component" value="Unassembled WGS sequence"/>
</dbReference>
<evidence type="ECO:0000256" key="1">
    <source>
        <dbReference type="SAM" id="MobiDB-lite"/>
    </source>
</evidence>
<evidence type="ECO:0000313" key="3">
    <source>
        <dbReference type="EMBL" id="KAE9148283.1"/>
    </source>
</evidence>
<evidence type="ECO:0000313" key="2">
    <source>
        <dbReference type="EMBL" id="KAE8941333.1"/>
    </source>
</evidence>
<feature type="compositionally biased region" description="Polar residues" evidence="1">
    <location>
        <begin position="67"/>
        <end position="86"/>
    </location>
</feature>
<feature type="region of interest" description="Disordered" evidence="1">
    <location>
        <begin position="1"/>
        <end position="113"/>
    </location>
</feature>
<feature type="compositionally biased region" description="Basic and acidic residues" evidence="1">
    <location>
        <begin position="1"/>
        <end position="11"/>
    </location>
</feature>
<name>A0A6A3F7R0_9STRA</name>
<dbReference type="Proteomes" id="UP000437068">
    <property type="component" value="Unassembled WGS sequence"/>
</dbReference>
<organism evidence="2 5">
    <name type="scientific">Phytophthora fragariae</name>
    <dbReference type="NCBI Taxonomy" id="53985"/>
    <lineage>
        <taxon>Eukaryota</taxon>
        <taxon>Sar</taxon>
        <taxon>Stramenopiles</taxon>
        <taxon>Oomycota</taxon>
        <taxon>Peronosporomycetes</taxon>
        <taxon>Peronosporales</taxon>
        <taxon>Peronosporaceae</taxon>
        <taxon>Phytophthora</taxon>
    </lineage>
</organism>
<proteinExistence type="predicted"/>
<reference evidence="5 6" key="1">
    <citation type="submission" date="2018-08" db="EMBL/GenBank/DDBJ databases">
        <title>Genomic investigation of the strawberry pathogen Phytophthora fragariae indicates pathogenicity is determined by transcriptional variation in three key races.</title>
        <authorList>
            <person name="Adams T.M."/>
            <person name="Armitage A.D."/>
            <person name="Sobczyk M.K."/>
            <person name="Bates H.J."/>
            <person name="Dunwell J.M."/>
            <person name="Nellist C.F."/>
            <person name="Harrison R.J."/>
        </authorList>
    </citation>
    <scope>NUCLEOTIDE SEQUENCE [LARGE SCALE GENOMIC DNA]</scope>
    <source>
        <strain evidence="4 6">A4</strain>
        <strain evidence="3 7">NOV-5</strain>
        <strain evidence="2 5">NOV-9</strain>
    </source>
</reference>
<dbReference type="AlphaFoldDB" id="A0A6A3F7R0"/>
<feature type="compositionally biased region" description="Polar residues" evidence="1">
    <location>
        <begin position="16"/>
        <end position="45"/>
    </location>
</feature>
<feature type="compositionally biased region" description="Basic and acidic residues" evidence="1">
    <location>
        <begin position="48"/>
        <end position="60"/>
    </location>
</feature>